<keyword evidence="4 5" id="KW-0472">Membrane</keyword>
<evidence type="ECO:0000313" key="8">
    <source>
        <dbReference type="Proteomes" id="UP000234748"/>
    </source>
</evidence>
<evidence type="ECO:0000256" key="2">
    <source>
        <dbReference type="ARBA" id="ARBA00022692"/>
    </source>
</evidence>
<dbReference type="InterPro" id="IPR049453">
    <property type="entry name" value="Memb_transporter_dom"/>
</dbReference>
<comment type="caution">
    <text evidence="7">The sequence shown here is derived from an EMBL/GenBank/DDBJ whole genome shotgun (WGS) entry which is preliminary data.</text>
</comment>
<accession>A0A2N5M0K9</accession>
<dbReference type="Proteomes" id="UP000234748">
    <property type="component" value="Unassembled WGS sequence"/>
</dbReference>
<feature type="transmembrane region" description="Helical" evidence="5">
    <location>
        <begin position="21"/>
        <end position="43"/>
    </location>
</feature>
<feature type="transmembrane region" description="Helical" evidence="5">
    <location>
        <begin position="92"/>
        <end position="111"/>
    </location>
</feature>
<dbReference type="Pfam" id="PF13515">
    <property type="entry name" value="FUSC_2"/>
    <property type="match status" value="1"/>
</dbReference>
<name>A0A2N5M0K9_9BACI</name>
<dbReference type="EMBL" id="PGUY01000075">
    <property type="protein sequence ID" value="PLT27845.1"/>
    <property type="molecule type" value="Genomic_DNA"/>
</dbReference>
<evidence type="ECO:0000256" key="5">
    <source>
        <dbReference type="SAM" id="Phobius"/>
    </source>
</evidence>
<dbReference type="GO" id="GO:0016020">
    <property type="term" value="C:membrane"/>
    <property type="evidence" value="ECO:0007669"/>
    <property type="project" value="UniProtKB-SubCell"/>
</dbReference>
<evidence type="ECO:0000256" key="3">
    <source>
        <dbReference type="ARBA" id="ARBA00022989"/>
    </source>
</evidence>
<reference evidence="7 8" key="1">
    <citation type="submission" date="2017-11" db="EMBL/GenBank/DDBJ databases">
        <title>Comparitive Functional Genomics of Dry Heat Resistant strains isolated from the Viking Spacecraft.</title>
        <authorList>
            <person name="Seuylemezian A."/>
            <person name="Cooper K."/>
            <person name="Vaishampayan P."/>
        </authorList>
    </citation>
    <scope>NUCLEOTIDE SEQUENCE [LARGE SCALE GENOMIC DNA]</scope>
    <source>
        <strain evidence="7 8">V1-29</strain>
    </source>
</reference>
<gene>
    <name evidence="7" type="ORF">CUU66_21630</name>
</gene>
<dbReference type="AlphaFoldDB" id="A0A2N5M0K9"/>
<proteinExistence type="predicted"/>
<feature type="domain" description="Integral membrane bound transporter" evidence="6">
    <location>
        <begin position="1"/>
        <end position="102"/>
    </location>
</feature>
<evidence type="ECO:0000256" key="1">
    <source>
        <dbReference type="ARBA" id="ARBA00004141"/>
    </source>
</evidence>
<keyword evidence="2 5" id="KW-0812">Transmembrane</keyword>
<evidence type="ECO:0000256" key="4">
    <source>
        <dbReference type="ARBA" id="ARBA00023136"/>
    </source>
</evidence>
<sequence>MLCLQSTYHKTVRLSIKRVTGTIIGISFTVIISTHMIINGWNLGLLVLLGGFITKWLKFDKTVLHQVALTILFVFVFEHQKNHYVIDRMRDTLIGVMVAVLIQLVWFRLILPSKQKIS</sequence>
<organism evidence="7 8">
    <name type="scientific">Peribacillus deserti</name>
    <dbReference type="NCBI Taxonomy" id="673318"/>
    <lineage>
        <taxon>Bacteria</taxon>
        <taxon>Bacillati</taxon>
        <taxon>Bacillota</taxon>
        <taxon>Bacilli</taxon>
        <taxon>Bacillales</taxon>
        <taxon>Bacillaceae</taxon>
        <taxon>Peribacillus</taxon>
    </lineage>
</organism>
<evidence type="ECO:0000259" key="6">
    <source>
        <dbReference type="Pfam" id="PF13515"/>
    </source>
</evidence>
<dbReference type="OrthoDB" id="2931138at2"/>
<comment type="subcellular location">
    <subcellularLocation>
        <location evidence="1">Membrane</location>
        <topology evidence="1">Multi-pass membrane protein</topology>
    </subcellularLocation>
</comment>
<keyword evidence="3 5" id="KW-1133">Transmembrane helix</keyword>
<feature type="transmembrane region" description="Helical" evidence="5">
    <location>
        <begin position="63"/>
        <end position="80"/>
    </location>
</feature>
<protein>
    <recommendedName>
        <fullName evidence="6">Integral membrane bound transporter domain-containing protein</fullName>
    </recommendedName>
</protein>
<evidence type="ECO:0000313" key="7">
    <source>
        <dbReference type="EMBL" id="PLT27845.1"/>
    </source>
</evidence>
<keyword evidence="8" id="KW-1185">Reference proteome</keyword>